<dbReference type="InterPro" id="IPR003849">
    <property type="entry name" value="Preprotein_translocase_YajC"/>
</dbReference>
<evidence type="ECO:0000256" key="2">
    <source>
        <dbReference type="ARBA" id="ARBA00006742"/>
    </source>
</evidence>
<comment type="subcellular location">
    <subcellularLocation>
        <location evidence="1">Cell membrane</location>
        <topology evidence="1">Single-pass membrane protein</topology>
    </subcellularLocation>
</comment>
<protein>
    <submittedName>
        <fullName evidence="11">Preprotein translocase subunit YajC</fullName>
    </submittedName>
</protein>
<evidence type="ECO:0000256" key="6">
    <source>
        <dbReference type="ARBA" id="ARBA00022927"/>
    </source>
</evidence>
<keyword evidence="12" id="KW-1185">Reference proteome</keyword>
<dbReference type="SMART" id="SM01323">
    <property type="entry name" value="YajC"/>
    <property type="match status" value="1"/>
</dbReference>
<organism evidence="11 12">
    <name type="scientific">Eubacterium album</name>
    <dbReference type="NCBI Taxonomy" id="2978477"/>
    <lineage>
        <taxon>Bacteria</taxon>
        <taxon>Bacillati</taxon>
        <taxon>Bacillota</taxon>
        <taxon>Clostridia</taxon>
        <taxon>Eubacteriales</taxon>
        <taxon>Eubacteriaceae</taxon>
        <taxon>Eubacterium</taxon>
    </lineage>
</organism>
<dbReference type="NCBIfam" id="TIGR00739">
    <property type="entry name" value="yajC"/>
    <property type="match status" value="1"/>
</dbReference>
<gene>
    <name evidence="11" type="primary">yajC</name>
    <name evidence="11" type="ORF">N5B56_00225</name>
</gene>
<evidence type="ECO:0000313" key="12">
    <source>
        <dbReference type="Proteomes" id="UP001431199"/>
    </source>
</evidence>
<evidence type="ECO:0000313" key="11">
    <source>
        <dbReference type="EMBL" id="MCT7397510.1"/>
    </source>
</evidence>
<keyword evidence="9 10" id="KW-0472">Membrane</keyword>
<proteinExistence type="inferred from homology"/>
<sequence>MTDMLLASSSTGGAMGTVMMIVWCVVIFGFMYFAMIRPQKKQEKRQDEIRESVAVGDSILTTSGFYGMVIDVQDDMVIVEFGNNKNCRIPMQKTAIVDVEKADAE</sequence>
<keyword evidence="3" id="KW-0813">Transport</keyword>
<comment type="caution">
    <text evidence="11">The sequence shown here is derived from an EMBL/GenBank/DDBJ whole genome shotgun (WGS) entry which is preliminary data.</text>
</comment>
<evidence type="ECO:0000256" key="3">
    <source>
        <dbReference type="ARBA" id="ARBA00022448"/>
    </source>
</evidence>
<comment type="similarity">
    <text evidence="2">Belongs to the YajC family.</text>
</comment>
<keyword evidence="6" id="KW-0653">Protein transport</keyword>
<name>A0ABT2LW36_9FIRM</name>
<evidence type="ECO:0000256" key="10">
    <source>
        <dbReference type="SAM" id="Phobius"/>
    </source>
</evidence>
<keyword evidence="7 10" id="KW-1133">Transmembrane helix</keyword>
<reference evidence="11" key="1">
    <citation type="submission" date="2022-09" db="EMBL/GenBank/DDBJ databases">
        <title>Eubacterium sp. LFL-14 isolated from human feces.</title>
        <authorList>
            <person name="Liu F."/>
        </authorList>
    </citation>
    <scope>NUCLEOTIDE SEQUENCE</scope>
    <source>
        <strain evidence="11">LFL-14</strain>
    </source>
</reference>
<feature type="transmembrane region" description="Helical" evidence="10">
    <location>
        <begin position="12"/>
        <end position="35"/>
    </location>
</feature>
<dbReference type="PRINTS" id="PR01853">
    <property type="entry name" value="YAJCTRNLCASE"/>
</dbReference>
<keyword evidence="5 10" id="KW-0812">Transmembrane</keyword>
<evidence type="ECO:0000256" key="7">
    <source>
        <dbReference type="ARBA" id="ARBA00022989"/>
    </source>
</evidence>
<evidence type="ECO:0000256" key="8">
    <source>
        <dbReference type="ARBA" id="ARBA00023010"/>
    </source>
</evidence>
<dbReference type="EMBL" id="JAODBU010000002">
    <property type="protein sequence ID" value="MCT7397510.1"/>
    <property type="molecule type" value="Genomic_DNA"/>
</dbReference>
<dbReference type="Proteomes" id="UP001431199">
    <property type="component" value="Unassembled WGS sequence"/>
</dbReference>
<dbReference type="PANTHER" id="PTHR33909:SF1">
    <property type="entry name" value="SEC TRANSLOCON ACCESSORY COMPLEX SUBUNIT YAJC"/>
    <property type="match status" value="1"/>
</dbReference>
<keyword evidence="4" id="KW-1003">Cell membrane</keyword>
<evidence type="ECO:0000256" key="1">
    <source>
        <dbReference type="ARBA" id="ARBA00004162"/>
    </source>
</evidence>
<keyword evidence="8" id="KW-0811">Translocation</keyword>
<evidence type="ECO:0000256" key="9">
    <source>
        <dbReference type="ARBA" id="ARBA00023136"/>
    </source>
</evidence>
<dbReference type="Pfam" id="PF02699">
    <property type="entry name" value="YajC"/>
    <property type="match status" value="1"/>
</dbReference>
<dbReference type="PANTHER" id="PTHR33909">
    <property type="entry name" value="SEC TRANSLOCON ACCESSORY COMPLEX SUBUNIT YAJC"/>
    <property type="match status" value="1"/>
</dbReference>
<accession>A0ABT2LW36</accession>
<evidence type="ECO:0000256" key="5">
    <source>
        <dbReference type="ARBA" id="ARBA00022692"/>
    </source>
</evidence>
<evidence type="ECO:0000256" key="4">
    <source>
        <dbReference type="ARBA" id="ARBA00022475"/>
    </source>
</evidence>